<evidence type="ECO:0000313" key="6">
    <source>
        <dbReference type="Proteomes" id="UP000198914"/>
    </source>
</evidence>
<evidence type="ECO:0000259" key="4">
    <source>
        <dbReference type="PROSITE" id="PS51063"/>
    </source>
</evidence>
<sequence length="253" mass="28930">MIFDQSDKPITPASDPFYRVLSRYFSLSEENRLTISDLERRRLTLRPTDNLVDRPARDRRAFVLLKGWTITYKILHDGSRQLLDCHVPGDILGFHCTQIQISDRFIEPLTEVEVAEFSIVDLMSAMNEGNGLSHALSWFLARDHAILVEHLINNGRRGALERVSHFFLELGVRMGQAGQSDPHDFPLPLTQYLLADMLGLSAIHVNRTLRDLRERELLIHRNGRVVILNAPRLSELCGFDPGYLMPAPRAILR</sequence>
<keyword evidence="6" id="KW-1185">Reference proteome</keyword>
<dbReference type="Gene3D" id="1.10.10.10">
    <property type="entry name" value="Winged helix-like DNA-binding domain superfamily/Winged helix DNA-binding domain"/>
    <property type="match status" value="1"/>
</dbReference>
<dbReference type="GO" id="GO:0006355">
    <property type="term" value="P:regulation of DNA-templated transcription"/>
    <property type="evidence" value="ECO:0007669"/>
    <property type="project" value="InterPro"/>
</dbReference>
<dbReference type="PROSITE" id="PS51063">
    <property type="entry name" value="HTH_CRP_2"/>
    <property type="match status" value="1"/>
</dbReference>
<feature type="domain" description="HTH crp-type" evidence="4">
    <location>
        <begin position="157"/>
        <end position="231"/>
    </location>
</feature>
<dbReference type="Proteomes" id="UP000198914">
    <property type="component" value="Unassembled WGS sequence"/>
</dbReference>
<keyword evidence="3" id="KW-0804">Transcription</keyword>
<dbReference type="InterPro" id="IPR036390">
    <property type="entry name" value="WH_DNA-bd_sf"/>
</dbReference>
<organism evidence="5 6">
    <name type="scientific">Jannaschia faecimaris</name>
    <dbReference type="NCBI Taxonomy" id="1244108"/>
    <lineage>
        <taxon>Bacteria</taxon>
        <taxon>Pseudomonadati</taxon>
        <taxon>Pseudomonadota</taxon>
        <taxon>Alphaproteobacteria</taxon>
        <taxon>Rhodobacterales</taxon>
        <taxon>Roseobacteraceae</taxon>
        <taxon>Jannaschia</taxon>
    </lineage>
</organism>
<evidence type="ECO:0000256" key="1">
    <source>
        <dbReference type="ARBA" id="ARBA00023015"/>
    </source>
</evidence>
<dbReference type="SMART" id="SM00419">
    <property type="entry name" value="HTH_CRP"/>
    <property type="match status" value="1"/>
</dbReference>
<dbReference type="InterPro" id="IPR036388">
    <property type="entry name" value="WH-like_DNA-bd_sf"/>
</dbReference>
<protein>
    <submittedName>
        <fullName evidence="5">Transcriptional regulator, Crp/Fnr family</fullName>
    </submittedName>
</protein>
<dbReference type="SUPFAM" id="SSF51206">
    <property type="entry name" value="cAMP-binding domain-like"/>
    <property type="match status" value="1"/>
</dbReference>
<evidence type="ECO:0000313" key="5">
    <source>
        <dbReference type="EMBL" id="SDY36961.1"/>
    </source>
</evidence>
<dbReference type="EMBL" id="FNPX01000001">
    <property type="protein sequence ID" value="SDY36961.1"/>
    <property type="molecule type" value="Genomic_DNA"/>
</dbReference>
<keyword evidence="2" id="KW-0238">DNA-binding</keyword>
<reference evidence="6" key="1">
    <citation type="submission" date="2016-10" db="EMBL/GenBank/DDBJ databases">
        <authorList>
            <person name="Varghese N."/>
            <person name="Submissions S."/>
        </authorList>
    </citation>
    <scope>NUCLEOTIDE SEQUENCE [LARGE SCALE GENOMIC DNA]</scope>
    <source>
        <strain evidence="6">DSM 100420</strain>
    </source>
</reference>
<dbReference type="InterPro" id="IPR012318">
    <property type="entry name" value="HTH_CRP"/>
</dbReference>
<gene>
    <name evidence="5" type="ORF">SAMN05444004_101263</name>
</gene>
<dbReference type="AlphaFoldDB" id="A0A1H3JAH7"/>
<dbReference type="Gene3D" id="2.60.120.10">
    <property type="entry name" value="Jelly Rolls"/>
    <property type="match status" value="1"/>
</dbReference>
<dbReference type="STRING" id="1244108.SAMN05444004_101263"/>
<accession>A0A1H3JAH7</accession>
<dbReference type="Pfam" id="PF13545">
    <property type="entry name" value="HTH_Crp_2"/>
    <property type="match status" value="1"/>
</dbReference>
<name>A0A1H3JAH7_9RHOB</name>
<evidence type="ECO:0000256" key="2">
    <source>
        <dbReference type="ARBA" id="ARBA00023125"/>
    </source>
</evidence>
<keyword evidence="1" id="KW-0805">Transcription regulation</keyword>
<dbReference type="SUPFAM" id="SSF46785">
    <property type="entry name" value="Winged helix' DNA-binding domain"/>
    <property type="match status" value="1"/>
</dbReference>
<dbReference type="GO" id="GO:0003677">
    <property type="term" value="F:DNA binding"/>
    <property type="evidence" value="ECO:0007669"/>
    <property type="project" value="UniProtKB-KW"/>
</dbReference>
<evidence type="ECO:0000256" key="3">
    <source>
        <dbReference type="ARBA" id="ARBA00023163"/>
    </source>
</evidence>
<dbReference type="InterPro" id="IPR018490">
    <property type="entry name" value="cNMP-bd_dom_sf"/>
</dbReference>
<proteinExistence type="predicted"/>
<dbReference type="InterPro" id="IPR014710">
    <property type="entry name" value="RmlC-like_jellyroll"/>
</dbReference>